<evidence type="ECO:0000256" key="1">
    <source>
        <dbReference type="SAM" id="MobiDB-lite"/>
    </source>
</evidence>
<dbReference type="EMBL" id="JOJR01000042">
    <property type="protein sequence ID" value="RCN48812.1"/>
    <property type="molecule type" value="Genomic_DNA"/>
</dbReference>
<evidence type="ECO:0008006" key="4">
    <source>
        <dbReference type="Google" id="ProtNLM"/>
    </source>
</evidence>
<name>A0A368GWT6_ANCCA</name>
<organism evidence="2 3">
    <name type="scientific">Ancylostoma caninum</name>
    <name type="common">Dog hookworm</name>
    <dbReference type="NCBI Taxonomy" id="29170"/>
    <lineage>
        <taxon>Eukaryota</taxon>
        <taxon>Metazoa</taxon>
        <taxon>Ecdysozoa</taxon>
        <taxon>Nematoda</taxon>
        <taxon>Chromadorea</taxon>
        <taxon>Rhabditida</taxon>
        <taxon>Rhabditina</taxon>
        <taxon>Rhabditomorpha</taxon>
        <taxon>Strongyloidea</taxon>
        <taxon>Ancylostomatidae</taxon>
        <taxon>Ancylostomatinae</taxon>
        <taxon>Ancylostoma</taxon>
    </lineage>
</organism>
<keyword evidence="3" id="KW-1185">Reference proteome</keyword>
<dbReference type="Proteomes" id="UP000252519">
    <property type="component" value="Unassembled WGS sequence"/>
</dbReference>
<proteinExistence type="predicted"/>
<accession>A0A368GWT6</accession>
<feature type="region of interest" description="Disordered" evidence="1">
    <location>
        <begin position="119"/>
        <end position="171"/>
    </location>
</feature>
<protein>
    <recommendedName>
        <fullName evidence="4">SXP/RAL-2 family protein Ani s 5-like cation-binding domain-containing protein</fullName>
    </recommendedName>
</protein>
<dbReference type="OrthoDB" id="10485129at2759"/>
<reference evidence="2 3" key="1">
    <citation type="submission" date="2014-10" db="EMBL/GenBank/DDBJ databases">
        <title>Draft genome of the hookworm Ancylostoma caninum.</title>
        <authorList>
            <person name="Mitreva M."/>
        </authorList>
    </citation>
    <scope>NUCLEOTIDE SEQUENCE [LARGE SCALE GENOMIC DNA]</scope>
    <source>
        <strain evidence="2 3">Baltimore</strain>
    </source>
</reference>
<gene>
    <name evidence="2" type="ORF">ANCCAN_05095</name>
</gene>
<evidence type="ECO:0000313" key="3">
    <source>
        <dbReference type="Proteomes" id="UP000252519"/>
    </source>
</evidence>
<comment type="caution">
    <text evidence="2">The sequence shown here is derived from an EMBL/GenBank/DDBJ whole genome shotgun (WGS) entry which is preliminary data.</text>
</comment>
<dbReference type="AlphaFoldDB" id="A0A368GWT6"/>
<evidence type="ECO:0000313" key="2">
    <source>
        <dbReference type="EMBL" id="RCN48812.1"/>
    </source>
</evidence>
<sequence>MKSNPMFKKGPPPPFPFLEGVGYAGVQEFQKIFQDSFRLFKDNMEREKREGEANLLKCLDELRQFFIDYHRIGNNLVYTGEQANELRQELFRKLTRKQKRLAVRLSNIFTPGDVQWSPDEEGPYIPEPYPRRFGPRRGRSRQRRGPFGRWTMGPFPFQPMDFGQGSYEEEE</sequence>
<feature type="compositionally biased region" description="Basic residues" evidence="1">
    <location>
        <begin position="133"/>
        <end position="146"/>
    </location>
</feature>